<evidence type="ECO:0000313" key="1">
    <source>
        <dbReference type="EMBL" id="KJY52958.1"/>
    </source>
</evidence>
<accession>A0A0F4L3Y1</accession>
<comment type="caution">
    <text evidence="1">The sequence shown here is derived from an EMBL/GenBank/DDBJ whole genome shotgun (WGS) entry which is preliminary data.</text>
</comment>
<reference evidence="1 2" key="1">
    <citation type="submission" date="2014-12" db="EMBL/GenBank/DDBJ databases">
        <title>Comparative genomics of the lactic acid bacteria isolated from the honey bee gut.</title>
        <authorList>
            <person name="Ellegaard K.M."/>
            <person name="Tamarit D."/>
            <person name="Javelind E."/>
            <person name="Olofsson T."/>
            <person name="Andersson S.G."/>
            <person name="Vasquez A."/>
        </authorList>
    </citation>
    <scope>NUCLEOTIDE SEQUENCE [LARGE SCALE GENOMIC DNA]</scope>
    <source>
        <strain evidence="1 2">Bin2</strain>
    </source>
</reference>
<dbReference type="InterPro" id="IPR018579">
    <property type="entry name" value="Restrct_endonuc_II_LlaJI"/>
</dbReference>
<dbReference type="EMBL" id="JWME01000002">
    <property type="protein sequence ID" value="KJY52958.1"/>
    <property type="molecule type" value="Genomic_DNA"/>
</dbReference>
<dbReference type="OrthoDB" id="2966537at2"/>
<sequence length="417" mass="48354">MVNTIIVARDSEKVPPDISRELLQRVSLDIKEVSTAGGDRYNTFDFVGLAMTNSGELLVVLPKHCTKSANPENDARMIFTLLNELKRESAAHNMGPSYDTIKSDFPFAAFYKIYDFFDQYGLYLDGNQEIRNSPPGKINWKITISKSNNFLLNKTLFMFPIYYQNRRQTWTFISECMACAIDYTINHFGMLLDLPDTGFTSEEECEDLIHSRKEVVAKLEEIRSSIFQDSLLSLIDSLLEFYEAVRHSHGFILRDSQFNYAWEILVHHYLANHFAGFEPRTREILIEDNPRFAPLERQVSFSGFNRAYPEMSIILDNYAFDRNTGVQYIIDEKYYSSMSEFNYKQFAYTVLLHGHSQNGIKAKTTYSAMILPYETNSFRLHYIPDTLYSPALKELDGIIITEQYLNIKKVIEDYLAD</sequence>
<dbReference type="AlphaFoldDB" id="A0A0F4L3Y1"/>
<organism evidence="1 2">
    <name type="scientific">Bifidobacterium asteroides</name>
    <dbReference type="NCBI Taxonomy" id="1684"/>
    <lineage>
        <taxon>Bacteria</taxon>
        <taxon>Bacillati</taxon>
        <taxon>Actinomycetota</taxon>
        <taxon>Actinomycetes</taxon>
        <taxon>Bifidobacteriales</taxon>
        <taxon>Bifidobacteriaceae</taxon>
        <taxon>Bifidobacterium</taxon>
    </lineage>
</organism>
<dbReference type="Pfam" id="PF09563">
    <property type="entry name" value="RE_LlaJI"/>
    <property type="match status" value="1"/>
</dbReference>
<name>A0A0F4L3Y1_9BIFI</name>
<evidence type="ECO:0000313" key="2">
    <source>
        <dbReference type="Proteomes" id="UP000033648"/>
    </source>
</evidence>
<evidence type="ECO:0008006" key="3">
    <source>
        <dbReference type="Google" id="ProtNLM"/>
    </source>
</evidence>
<gene>
    <name evidence="1" type="ORF">JF69_00220</name>
</gene>
<dbReference type="Proteomes" id="UP000033648">
    <property type="component" value="Unassembled WGS sequence"/>
</dbReference>
<protein>
    <recommendedName>
        <fullName evidence="3">Restriction endonuclease</fullName>
    </recommendedName>
</protein>
<proteinExistence type="predicted"/>
<dbReference type="PATRIC" id="fig|1684.4.peg.23"/>